<dbReference type="Proteomes" id="UP000327013">
    <property type="component" value="Unassembled WGS sequence"/>
</dbReference>
<dbReference type="EMBL" id="VIBQ01000014">
    <property type="protein sequence ID" value="KAB8349778.1"/>
    <property type="molecule type" value="Genomic_DNA"/>
</dbReference>
<accession>A0A5N6KWP7</accession>
<dbReference type="PANTHER" id="PTHR37490">
    <property type="entry name" value="EXPRESSED PROTEIN"/>
    <property type="match status" value="1"/>
</dbReference>
<gene>
    <name evidence="1" type="ORF">FH972_023792</name>
</gene>
<dbReference type="Pfam" id="PF11913">
    <property type="entry name" value="DUF3431"/>
    <property type="match status" value="1"/>
</dbReference>
<proteinExistence type="predicted"/>
<reference evidence="1 2" key="1">
    <citation type="submission" date="2019-06" db="EMBL/GenBank/DDBJ databases">
        <title>A chromosomal-level reference genome of Carpinus fangiana (Coryloideae, Betulaceae).</title>
        <authorList>
            <person name="Yang X."/>
            <person name="Wang Z."/>
            <person name="Zhang L."/>
            <person name="Hao G."/>
            <person name="Liu J."/>
            <person name="Yang Y."/>
        </authorList>
    </citation>
    <scope>NUCLEOTIDE SEQUENCE [LARGE SCALE GENOMIC DNA]</scope>
    <source>
        <strain evidence="1">Cfa_2016G</strain>
        <tissue evidence="1">Leaf</tissue>
    </source>
</reference>
<comment type="caution">
    <text evidence="1">The sequence shown here is derived from an EMBL/GenBank/DDBJ whole genome shotgun (WGS) entry which is preliminary data.</text>
</comment>
<dbReference type="InterPro" id="IPR021838">
    <property type="entry name" value="DUF3431"/>
</dbReference>
<dbReference type="AlphaFoldDB" id="A0A5N6KWP7"/>
<sequence length="410" mass="47459">MFSRRILTIIAFLTISVILILSFRSNPIPQKSWQELSEGLSQRIGLGDWARKYNGGNETATQLMHMKPNFHPGTTQPPGYNYTKLLITARTKGEDVAWMEEHIPDIQKAIYVADDPEAPLHPPQNKGHEVMIYLSYIIDNYDALPDVMIFMHAHRYAWHNADLFGSDAGRMIKQLSAERVTREGYVNMRCHWYPGCPDWMHPGETQYDGQKSEEILIAHAWAELFPLDPVPDVLAQPCCAQFAVSRDRVRTIPLEKFLFYRDWLLHTPLQDFVSGRVWEYMWQFVFTGESFWCPAEDVCYCDGFGVCFEEGIDGYHRWFELRGKRNDVNDKLLDWEAKRDAIARAIQDGRVDEAKEMEEPEKGLDQKFRLEMAELTVQMEELVEKGIERGKNPRVRAEVAGRPFSEGDGF</sequence>
<evidence type="ECO:0000313" key="2">
    <source>
        <dbReference type="Proteomes" id="UP000327013"/>
    </source>
</evidence>
<dbReference type="PANTHER" id="PTHR37490:SF3">
    <property type="entry name" value="DUF3431 DOMAIN CONTAINING PROTEIN"/>
    <property type="match status" value="1"/>
</dbReference>
<evidence type="ECO:0000313" key="1">
    <source>
        <dbReference type="EMBL" id="KAB8349778.1"/>
    </source>
</evidence>
<name>A0A5N6KWP7_9ROSI</name>
<protein>
    <submittedName>
        <fullName evidence="1">Uncharacterized protein</fullName>
    </submittedName>
</protein>
<dbReference type="OrthoDB" id="567907at2759"/>
<organism evidence="1 2">
    <name type="scientific">Carpinus fangiana</name>
    <dbReference type="NCBI Taxonomy" id="176857"/>
    <lineage>
        <taxon>Eukaryota</taxon>
        <taxon>Viridiplantae</taxon>
        <taxon>Streptophyta</taxon>
        <taxon>Embryophyta</taxon>
        <taxon>Tracheophyta</taxon>
        <taxon>Spermatophyta</taxon>
        <taxon>Magnoliopsida</taxon>
        <taxon>eudicotyledons</taxon>
        <taxon>Gunneridae</taxon>
        <taxon>Pentapetalae</taxon>
        <taxon>rosids</taxon>
        <taxon>fabids</taxon>
        <taxon>Fagales</taxon>
        <taxon>Betulaceae</taxon>
        <taxon>Carpinus</taxon>
    </lineage>
</organism>
<keyword evidence="2" id="KW-1185">Reference proteome</keyword>